<dbReference type="Proteomes" id="UP000838412">
    <property type="component" value="Chromosome 16"/>
</dbReference>
<accession>A0A8J9Z614</accession>
<reference evidence="1" key="1">
    <citation type="submission" date="2022-01" db="EMBL/GenBank/DDBJ databases">
        <authorList>
            <person name="Braso-Vives M."/>
        </authorList>
    </citation>
    <scope>NUCLEOTIDE SEQUENCE</scope>
</reference>
<sequence length="68" mass="7158">MKKKLQEEGESTVVRGWSEESTVVGVVGKSPQLHGGGQVESTMVRGWSGRVNYGAGVVGKSLLWRGGG</sequence>
<name>A0A8J9Z614_BRALA</name>
<evidence type="ECO:0000313" key="1">
    <source>
        <dbReference type="EMBL" id="CAH1247594.1"/>
    </source>
</evidence>
<dbReference type="AlphaFoldDB" id="A0A8J9Z614"/>
<gene>
    <name evidence="1" type="primary">Hypp7954</name>
    <name evidence="1" type="ORF">BLAG_LOCUS9215</name>
</gene>
<protein>
    <submittedName>
        <fullName evidence="1">Hypp7954 protein</fullName>
    </submittedName>
</protein>
<dbReference type="EMBL" id="OV696701">
    <property type="protein sequence ID" value="CAH1247594.1"/>
    <property type="molecule type" value="Genomic_DNA"/>
</dbReference>
<keyword evidence="2" id="KW-1185">Reference proteome</keyword>
<organism evidence="1 2">
    <name type="scientific">Branchiostoma lanceolatum</name>
    <name type="common">Common lancelet</name>
    <name type="synonym">Amphioxus lanceolatum</name>
    <dbReference type="NCBI Taxonomy" id="7740"/>
    <lineage>
        <taxon>Eukaryota</taxon>
        <taxon>Metazoa</taxon>
        <taxon>Chordata</taxon>
        <taxon>Cephalochordata</taxon>
        <taxon>Leptocardii</taxon>
        <taxon>Amphioxiformes</taxon>
        <taxon>Branchiostomatidae</taxon>
        <taxon>Branchiostoma</taxon>
    </lineage>
</organism>
<proteinExistence type="predicted"/>
<evidence type="ECO:0000313" key="2">
    <source>
        <dbReference type="Proteomes" id="UP000838412"/>
    </source>
</evidence>